<reference evidence="1" key="1">
    <citation type="submission" date="2019-10" db="EMBL/GenBank/DDBJ databases">
        <authorList>
            <consortium name="DOE Joint Genome Institute"/>
            <person name="Kuo A."/>
            <person name="Miyauchi S."/>
            <person name="Kiss E."/>
            <person name="Drula E."/>
            <person name="Kohler A."/>
            <person name="Sanchez-Garcia M."/>
            <person name="Andreopoulos B."/>
            <person name="Barry K.W."/>
            <person name="Bonito G."/>
            <person name="Buee M."/>
            <person name="Carver A."/>
            <person name="Chen C."/>
            <person name="Cichocki N."/>
            <person name="Clum A."/>
            <person name="Culley D."/>
            <person name="Crous P.W."/>
            <person name="Fauchery L."/>
            <person name="Girlanda M."/>
            <person name="Hayes R."/>
            <person name="Keri Z."/>
            <person name="LaButti K."/>
            <person name="Lipzen A."/>
            <person name="Lombard V."/>
            <person name="Magnuson J."/>
            <person name="Maillard F."/>
            <person name="Morin E."/>
            <person name="Murat C."/>
            <person name="Nolan M."/>
            <person name="Ohm R."/>
            <person name="Pangilinan J."/>
            <person name="Pereira M."/>
            <person name="Perotto S."/>
            <person name="Peter M."/>
            <person name="Riley R."/>
            <person name="Sitrit Y."/>
            <person name="Stielow B."/>
            <person name="Szollosi G."/>
            <person name="Zifcakova L."/>
            <person name="Stursova M."/>
            <person name="Spatafora J.W."/>
            <person name="Tedersoo L."/>
            <person name="Vaario L.-M."/>
            <person name="Yamada A."/>
            <person name="Yan M."/>
            <person name="Wang P."/>
            <person name="Xu J."/>
            <person name="Bruns T."/>
            <person name="Baldrian P."/>
            <person name="Vilgalys R."/>
            <person name="Henrissat B."/>
            <person name="Grigoriev I.V."/>
            <person name="Hibbett D."/>
            <person name="Nagy L.G."/>
            <person name="Martin F.M."/>
        </authorList>
    </citation>
    <scope>NUCLEOTIDE SEQUENCE</scope>
    <source>
        <strain evidence="1">BED1</strain>
    </source>
</reference>
<reference evidence="1" key="2">
    <citation type="journal article" date="2020" name="Nat. Commun.">
        <title>Large-scale genome sequencing of mycorrhizal fungi provides insights into the early evolution of symbiotic traits.</title>
        <authorList>
            <person name="Miyauchi S."/>
            <person name="Kiss E."/>
            <person name="Kuo A."/>
            <person name="Drula E."/>
            <person name="Kohler A."/>
            <person name="Sanchez-Garcia M."/>
            <person name="Morin E."/>
            <person name="Andreopoulos B."/>
            <person name="Barry K.W."/>
            <person name="Bonito G."/>
            <person name="Buee M."/>
            <person name="Carver A."/>
            <person name="Chen C."/>
            <person name="Cichocki N."/>
            <person name="Clum A."/>
            <person name="Culley D."/>
            <person name="Crous P.W."/>
            <person name="Fauchery L."/>
            <person name="Girlanda M."/>
            <person name="Hayes R.D."/>
            <person name="Keri Z."/>
            <person name="LaButti K."/>
            <person name="Lipzen A."/>
            <person name="Lombard V."/>
            <person name="Magnuson J."/>
            <person name="Maillard F."/>
            <person name="Murat C."/>
            <person name="Nolan M."/>
            <person name="Ohm R.A."/>
            <person name="Pangilinan J."/>
            <person name="Pereira M.F."/>
            <person name="Perotto S."/>
            <person name="Peter M."/>
            <person name="Pfister S."/>
            <person name="Riley R."/>
            <person name="Sitrit Y."/>
            <person name="Stielow J.B."/>
            <person name="Szollosi G."/>
            <person name="Zifcakova L."/>
            <person name="Stursova M."/>
            <person name="Spatafora J.W."/>
            <person name="Tedersoo L."/>
            <person name="Vaario L.M."/>
            <person name="Yamada A."/>
            <person name="Yan M."/>
            <person name="Wang P."/>
            <person name="Xu J."/>
            <person name="Bruns T."/>
            <person name="Baldrian P."/>
            <person name="Vilgalys R."/>
            <person name="Dunand C."/>
            <person name="Henrissat B."/>
            <person name="Grigoriev I.V."/>
            <person name="Hibbett D."/>
            <person name="Nagy L.G."/>
            <person name="Martin F.M."/>
        </authorList>
    </citation>
    <scope>NUCLEOTIDE SEQUENCE</scope>
    <source>
        <strain evidence="1">BED1</strain>
    </source>
</reference>
<accession>A0AAD4BNH2</accession>
<evidence type="ECO:0000313" key="1">
    <source>
        <dbReference type="EMBL" id="KAF8435075.1"/>
    </source>
</evidence>
<dbReference type="EMBL" id="WHUW01000026">
    <property type="protein sequence ID" value="KAF8435075.1"/>
    <property type="molecule type" value="Genomic_DNA"/>
</dbReference>
<name>A0AAD4BNH2_BOLED</name>
<gene>
    <name evidence="1" type="ORF">L210DRAFT_406997</name>
</gene>
<dbReference type="AlphaFoldDB" id="A0AAD4BNH2"/>
<proteinExistence type="predicted"/>
<sequence length="56" mass="6157">MRKARSPPCTIYALHRAPSLSVSFPGEGIGGLERTIIKSLHESFIFAYVQDPASPR</sequence>
<organism evidence="1 2">
    <name type="scientific">Boletus edulis BED1</name>
    <dbReference type="NCBI Taxonomy" id="1328754"/>
    <lineage>
        <taxon>Eukaryota</taxon>
        <taxon>Fungi</taxon>
        <taxon>Dikarya</taxon>
        <taxon>Basidiomycota</taxon>
        <taxon>Agaricomycotina</taxon>
        <taxon>Agaricomycetes</taxon>
        <taxon>Agaricomycetidae</taxon>
        <taxon>Boletales</taxon>
        <taxon>Boletineae</taxon>
        <taxon>Boletaceae</taxon>
        <taxon>Boletoideae</taxon>
        <taxon>Boletus</taxon>
    </lineage>
</organism>
<keyword evidence="2" id="KW-1185">Reference proteome</keyword>
<protein>
    <submittedName>
        <fullName evidence="1">Uncharacterized protein</fullName>
    </submittedName>
</protein>
<comment type="caution">
    <text evidence="1">The sequence shown here is derived from an EMBL/GenBank/DDBJ whole genome shotgun (WGS) entry which is preliminary data.</text>
</comment>
<dbReference type="Proteomes" id="UP001194468">
    <property type="component" value="Unassembled WGS sequence"/>
</dbReference>
<evidence type="ECO:0000313" key="2">
    <source>
        <dbReference type="Proteomes" id="UP001194468"/>
    </source>
</evidence>